<dbReference type="HOGENOM" id="CLU_3377179_0_0_1"/>
<organism evidence="1 2">
    <name type="scientific">Fusarium oxysporum f. sp. raphani 54005</name>
    <dbReference type="NCBI Taxonomy" id="1089458"/>
    <lineage>
        <taxon>Eukaryota</taxon>
        <taxon>Fungi</taxon>
        <taxon>Dikarya</taxon>
        <taxon>Ascomycota</taxon>
        <taxon>Pezizomycotina</taxon>
        <taxon>Sordariomycetes</taxon>
        <taxon>Hypocreomycetidae</taxon>
        <taxon>Hypocreales</taxon>
        <taxon>Nectriaceae</taxon>
        <taxon>Fusarium</taxon>
        <taxon>Fusarium oxysporum species complex</taxon>
    </lineage>
</organism>
<evidence type="ECO:0000313" key="2">
    <source>
        <dbReference type="Proteomes" id="UP000030663"/>
    </source>
</evidence>
<keyword evidence="2" id="KW-1185">Reference proteome</keyword>
<dbReference type="AlphaFoldDB" id="X0BZ40"/>
<name>X0BZ40_FUSOX</name>
<protein>
    <submittedName>
        <fullName evidence="1">Uncharacterized protein</fullName>
    </submittedName>
</protein>
<gene>
    <name evidence="1" type="ORF">FOQG_19434</name>
</gene>
<dbReference type="EMBL" id="KI979807">
    <property type="protein sequence ID" value="EXK75802.1"/>
    <property type="molecule type" value="Genomic_DNA"/>
</dbReference>
<proteinExistence type="predicted"/>
<sequence>MVRQLPENFGASWCHVRNASSLQSVTFNICRRWP</sequence>
<dbReference type="Proteomes" id="UP000030663">
    <property type="component" value="Unassembled WGS sequence"/>
</dbReference>
<evidence type="ECO:0000313" key="1">
    <source>
        <dbReference type="EMBL" id="EXK75802.1"/>
    </source>
</evidence>
<reference evidence="1 2" key="1">
    <citation type="submission" date="2011-11" db="EMBL/GenBank/DDBJ databases">
        <title>The Genome Sequence of Fusarium oxysporum PHW815.</title>
        <authorList>
            <consortium name="The Broad Institute Genome Sequencing Platform"/>
            <person name="Ma L.-J."/>
            <person name="Gale L.R."/>
            <person name="Schwartz D.C."/>
            <person name="Zhou S."/>
            <person name="Corby-Kistler H."/>
            <person name="Young S.K."/>
            <person name="Zeng Q."/>
            <person name="Gargeya S."/>
            <person name="Fitzgerald M."/>
            <person name="Haas B."/>
            <person name="Abouelleil A."/>
            <person name="Alvarado L."/>
            <person name="Arachchi H.M."/>
            <person name="Berlin A."/>
            <person name="Brown A."/>
            <person name="Chapman S.B."/>
            <person name="Chen Z."/>
            <person name="Dunbar C."/>
            <person name="Freedman E."/>
            <person name="Gearin G."/>
            <person name="Goldberg J."/>
            <person name="Griggs A."/>
            <person name="Gujja S."/>
            <person name="Heiman D."/>
            <person name="Howarth C."/>
            <person name="Larson L."/>
            <person name="Lui A."/>
            <person name="MacDonald P.J.P."/>
            <person name="Montmayeur A."/>
            <person name="Murphy C."/>
            <person name="Neiman D."/>
            <person name="Pearson M."/>
            <person name="Priest M."/>
            <person name="Roberts A."/>
            <person name="Saif S."/>
            <person name="Shea T."/>
            <person name="Shenoy N."/>
            <person name="Sisk P."/>
            <person name="Stolte C."/>
            <person name="Sykes S."/>
            <person name="Wortman J."/>
            <person name="Nusbaum C."/>
            <person name="Birren B."/>
        </authorList>
    </citation>
    <scope>NUCLEOTIDE SEQUENCE [LARGE SCALE GENOMIC DNA]</scope>
    <source>
        <strain evidence="1 2">54005</strain>
    </source>
</reference>
<accession>X0BZ40</accession>